<evidence type="ECO:0000313" key="1">
    <source>
        <dbReference type="EMBL" id="QJA46659.1"/>
    </source>
</evidence>
<reference evidence="1" key="1">
    <citation type="submission" date="2020-03" db="EMBL/GenBank/DDBJ databases">
        <title>The deep terrestrial virosphere.</title>
        <authorList>
            <person name="Holmfeldt K."/>
            <person name="Nilsson E."/>
            <person name="Simone D."/>
            <person name="Lopez-Fernandez M."/>
            <person name="Wu X."/>
            <person name="de Brujin I."/>
            <person name="Lundin D."/>
            <person name="Andersson A."/>
            <person name="Bertilsson S."/>
            <person name="Dopson M."/>
        </authorList>
    </citation>
    <scope>NUCLEOTIDE SEQUENCE</scope>
    <source>
        <strain evidence="2">MM415B01016</strain>
        <strain evidence="1">TM448A00494</strain>
    </source>
</reference>
<accession>A0A6H1ZGS0</accession>
<organism evidence="1">
    <name type="scientific">viral metagenome</name>
    <dbReference type="NCBI Taxonomy" id="1070528"/>
    <lineage>
        <taxon>unclassified sequences</taxon>
        <taxon>metagenomes</taxon>
        <taxon>organismal metagenomes</taxon>
    </lineage>
</organism>
<protein>
    <submittedName>
        <fullName evidence="1">Uncharacterized protein</fullName>
    </submittedName>
</protein>
<proteinExistence type="predicted"/>
<dbReference type="EMBL" id="MT144018">
    <property type="protein sequence ID" value="QJA46659.1"/>
    <property type="molecule type" value="Genomic_DNA"/>
</dbReference>
<gene>
    <name evidence="2" type="ORF">MM415B01016_0034</name>
    <name evidence="1" type="ORF">TM448A00494_0006</name>
</gene>
<dbReference type="AlphaFoldDB" id="A0A6H1ZGS0"/>
<name>A0A6H1ZGS0_9ZZZZ</name>
<evidence type="ECO:0000313" key="2">
    <source>
        <dbReference type="EMBL" id="QJA60965.1"/>
    </source>
</evidence>
<sequence length="68" mass="7355">MNPDIKTAPTSGIVEAAVVSKAVRASNYQIRPEYSTINYAVAKVATRFSLRIETARLICTLSGIGGRR</sequence>
<dbReference type="EMBL" id="MT141426">
    <property type="protein sequence ID" value="QJA60965.1"/>
    <property type="molecule type" value="Genomic_DNA"/>
</dbReference>